<dbReference type="InterPro" id="IPR035897">
    <property type="entry name" value="Toll_tir_struct_dom_sf"/>
</dbReference>
<dbReference type="PROSITE" id="PS50104">
    <property type="entry name" value="TIR"/>
    <property type="match status" value="1"/>
</dbReference>
<evidence type="ECO:0000259" key="2">
    <source>
        <dbReference type="PROSITE" id="PS51534"/>
    </source>
</evidence>
<dbReference type="Pfam" id="PF13676">
    <property type="entry name" value="TIR_2"/>
    <property type="match status" value="1"/>
</dbReference>
<dbReference type="EMBL" id="CP024988">
    <property type="protein sequence ID" value="AWT24946.1"/>
    <property type="molecule type" value="Genomic_DNA"/>
</dbReference>
<dbReference type="AlphaFoldDB" id="A0A2Z3YM51"/>
<reference evidence="4" key="1">
    <citation type="submission" date="2017-11" db="EMBL/GenBank/DDBJ databases">
        <title>Otitis media/interna in a cat caused by the recently described species Corynebacterium provencense.</title>
        <authorList>
            <person name="Kittl S."/>
            <person name="Brodard I."/>
            <person name="Rychener L."/>
            <person name="Jores J."/>
            <person name="Roosje P."/>
            <person name="Gobeli Brawand S."/>
        </authorList>
    </citation>
    <scope>NUCLEOTIDE SEQUENCE [LARGE SCALE GENOMIC DNA]</scope>
    <source>
        <strain evidence="4">17KM38</strain>
    </source>
</reference>
<dbReference type="GO" id="GO:0007165">
    <property type="term" value="P:signal transduction"/>
    <property type="evidence" value="ECO:0007669"/>
    <property type="project" value="InterPro"/>
</dbReference>
<sequence length="336" mass="38031">MVASWSGVGVQLLSKLSGMTMQDEAYQPPKVFMSYSHDSKEHRDWVLQFARRLVSNGVDVVLDRWNLEIGGNLTKFMEQAGDEDYKVVVVVSEAYTAKADDRTGGTGYETQMLSGQLFRDLDSDRVLPILRNNPDAKMPQFLSGRLWEDFRNSDVSEGSYEELLRQLHSLPVEAAPALGPNPFAGTTEIEARQLIRNSPERWHRPEMSGDVEFVYSQNSGQYRLGSGECQFTLDVSERSARKVYALNDPRDIRRIAVINDWADRRDLLADVSQFDTSSRIVDAGPGDAIVLNNTKGYWAVVCVKDIFTRQGLNRERVITFRYIINTMRAADFGELI</sequence>
<name>A0A2Z3YM51_9CORY</name>
<evidence type="ECO:0000313" key="3">
    <source>
        <dbReference type="EMBL" id="AWT24946.1"/>
    </source>
</evidence>
<dbReference type="InterPro" id="IPR013568">
    <property type="entry name" value="SEFIR_dom"/>
</dbReference>
<dbReference type="SUPFAM" id="SSF52200">
    <property type="entry name" value="Toll/Interleukin receptor TIR domain"/>
    <property type="match status" value="1"/>
</dbReference>
<protein>
    <submittedName>
        <fullName evidence="3">Uncharacterized protein</fullName>
    </submittedName>
</protein>
<evidence type="ECO:0000313" key="4">
    <source>
        <dbReference type="Proteomes" id="UP000247696"/>
    </source>
</evidence>
<dbReference type="KEGG" id="cpre:Csp1_01180"/>
<proteinExistence type="predicted"/>
<feature type="domain" description="TIR" evidence="1">
    <location>
        <begin position="27"/>
        <end position="167"/>
    </location>
</feature>
<gene>
    <name evidence="3" type="ORF">Csp1_01180</name>
</gene>
<feature type="domain" description="SEFIR" evidence="2">
    <location>
        <begin position="28"/>
        <end position="159"/>
    </location>
</feature>
<organism evidence="3 4">
    <name type="scientific">Corynebacterium provencense</name>
    <dbReference type="NCBI Taxonomy" id="1737425"/>
    <lineage>
        <taxon>Bacteria</taxon>
        <taxon>Bacillati</taxon>
        <taxon>Actinomycetota</taxon>
        <taxon>Actinomycetes</taxon>
        <taxon>Mycobacteriales</taxon>
        <taxon>Corynebacteriaceae</taxon>
        <taxon>Corynebacterium</taxon>
    </lineage>
</organism>
<evidence type="ECO:0000259" key="1">
    <source>
        <dbReference type="PROSITE" id="PS50104"/>
    </source>
</evidence>
<keyword evidence="4" id="KW-1185">Reference proteome</keyword>
<accession>A0A2Z3YM51</accession>
<dbReference type="OrthoDB" id="3365840at2"/>
<dbReference type="PROSITE" id="PS51534">
    <property type="entry name" value="SEFIR"/>
    <property type="match status" value="1"/>
</dbReference>
<dbReference type="Gene3D" id="3.40.50.10140">
    <property type="entry name" value="Toll/interleukin-1 receptor homology (TIR) domain"/>
    <property type="match status" value="1"/>
</dbReference>
<dbReference type="Proteomes" id="UP000247696">
    <property type="component" value="Chromosome"/>
</dbReference>
<dbReference type="InterPro" id="IPR000157">
    <property type="entry name" value="TIR_dom"/>
</dbReference>